<dbReference type="Proteomes" id="UP000180098">
    <property type="component" value="Unassembled WGS sequence"/>
</dbReference>
<dbReference type="AlphaFoldDB" id="A0A1S2LIP7"/>
<dbReference type="PANTHER" id="PTHR40446:SF2">
    <property type="entry name" value="N-ACETYLGLUCOSAMINE-1-PHOSPHODIESTER ALPHA-N-ACETYLGLUCOSAMINIDASE"/>
    <property type="match status" value="1"/>
</dbReference>
<evidence type="ECO:0000256" key="1">
    <source>
        <dbReference type="SAM" id="Phobius"/>
    </source>
</evidence>
<keyword evidence="1" id="KW-0472">Membrane</keyword>
<protein>
    <recommendedName>
        <fullName evidence="2">Phosphodiester glycosidase domain-containing protein</fullName>
    </recommendedName>
</protein>
<keyword evidence="1" id="KW-1133">Transmembrane helix</keyword>
<name>A0A1S2LIP7_9BACI</name>
<keyword evidence="4" id="KW-1185">Reference proteome</keyword>
<evidence type="ECO:0000313" key="3">
    <source>
        <dbReference type="EMBL" id="OIJ12281.1"/>
    </source>
</evidence>
<dbReference type="InterPro" id="IPR018711">
    <property type="entry name" value="NAGPA"/>
</dbReference>
<evidence type="ECO:0000259" key="2">
    <source>
        <dbReference type="Pfam" id="PF09992"/>
    </source>
</evidence>
<comment type="caution">
    <text evidence="3">The sequence shown here is derived from an EMBL/GenBank/DDBJ whole genome shotgun (WGS) entry which is preliminary data.</text>
</comment>
<proteinExistence type="predicted"/>
<evidence type="ECO:0000313" key="4">
    <source>
        <dbReference type="Proteomes" id="UP000180098"/>
    </source>
</evidence>
<dbReference type="OrthoDB" id="9809781at2"/>
<dbReference type="Pfam" id="PF09992">
    <property type="entry name" value="NAGPA"/>
    <property type="match status" value="1"/>
</dbReference>
<sequence>MLIKIQIFFLFLLAPIIGSLLFFTQLNPYSSIEEANLIDQYTEIEDQSDWMQQFLFEKREVITETKQIVQDSNEVLGYIQNNAYEELSDYLVQQERIESLVEASTGYQQRSTNLIEQLLATMLGDPIGQTFGENSIVKVYSLEEAGYRGFMAKVRVLHPDGIRMVLANDEIASSGETTSQAAKRSDAILAINAGGFASQGGQLHPIGITVIDGEIVTFYDTSISFIGFNQTGNLVGGNITSREEIKELGVQQGASFHPTLLKDGEKLPIPARWANARHPRTLVGHFTNGDLFFMVIDGRRAGWSEGVTLEDAQEKLLEFNIRDAYNLDGGGSSTFYYDGEVLNKPSGGQERRVTTNIVILP</sequence>
<keyword evidence="1" id="KW-0812">Transmembrane</keyword>
<dbReference type="EMBL" id="MLQQ01000021">
    <property type="protein sequence ID" value="OIJ12281.1"/>
    <property type="molecule type" value="Genomic_DNA"/>
</dbReference>
<dbReference type="PANTHER" id="PTHR40446">
    <property type="entry name" value="N-ACETYLGLUCOSAMINE-1-PHOSPHODIESTER ALPHA-N-ACETYLGLUCOSAMINIDASE"/>
    <property type="match status" value="1"/>
</dbReference>
<organism evidence="3 4">
    <name type="scientific">Anaerobacillus arseniciselenatis</name>
    <dbReference type="NCBI Taxonomy" id="85682"/>
    <lineage>
        <taxon>Bacteria</taxon>
        <taxon>Bacillati</taxon>
        <taxon>Bacillota</taxon>
        <taxon>Bacilli</taxon>
        <taxon>Bacillales</taxon>
        <taxon>Bacillaceae</taxon>
        <taxon>Anaerobacillus</taxon>
    </lineage>
</organism>
<feature type="domain" description="Phosphodiester glycosidase" evidence="2">
    <location>
        <begin position="186"/>
        <end position="359"/>
    </location>
</feature>
<gene>
    <name evidence="3" type="ORF">BKP35_10775</name>
</gene>
<feature type="transmembrane region" description="Helical" evidence="1">
    <location>
        <begin position="7"/>
        <end position="26"/>
    </location>
</feature>
<dbReference type="RefSeq" id="WP_071313360.1">
    <property type="nucleotide sequence ID" value="NZ_MLQQ01000021.1"/>
</dbReference>
<reference evidence="3 4" key="1">
    <citation type="submission" date="2016-10" db="EMBL/GenBank/DDBJ databases">
        <title>Draft genome sequences of four alkaliphilic bacteria belonging to the Anaerobacillus genus.</title>
        <authorList>
            <person name="Bassil N.M."/>
            <person name="Lloyd J.R."/>
        </authorList>
    </citation>
    <scope>NUCLEOTIDE SEQUENCE [LARGE SCALE GENOMIC DNA]</scope>
    <source>
        <strain evidence="3 4">DSM 15340</strain>
    </source>
</reference>
<accession>A0A1S2LIP7</accession>